<dbReference type="GO" id="GO:0005615">
    <property type="term" value="C:extracellular space"/>
    <property type="evidence" value="ECO:0007669"/>
    <property type="project" value="Ensembl"/>
</dbReference>
<evidence type="ECO:0000256" key="10">
    <source>
        <dbReference type="SAM" id="SignalP"/>
    </source>
</evidence>
<evidence type="ECO:0000256" key="7">
    <source>
        <dbReference type="ARBA" id="ARBA00022940"/>
    </source>
</evidence>
<evidence type="ECO:0000256" key="1">
    <source>
        <dbReference type="ARBA" id="ARBA00004613"/>
    </source>
</evidence>
<dbReference type="GO" id="GO:0050832">
    <property type="term" value="P:defense response to fungus"/>
    <property type="evidence" value="ECO:0007669"/>
    <property type="project" value="UniProtKB-KW"/>
</dbReference>
<feature type="chain" id="PRO_5014469785" evidence="10">
    <location>
        <begin position="20"/>
        <end position="94"/>
    </location>
</feature>
<dbReference type="GO" id="GO:1905710">
    <property type="term" value="P:positive regulation of membrane permeability"/>
    <property type="evidence" value="ECO:0007669"/>
    <property type="project" value="Ensembl"/>
</dbReference>
<dbReference type="GO" id="GO:0050829">
    <property type="term" value="P:defense response to Gram-negative bacterium"/>
    <property type="evidence" value="ECO:0007669"/>
    <property type="project" value="Ensembl"/>
</dbReference>
<dbReference type="Pfam" id="PF00323">
    <property type="entry name" value="Defensin_1"/>
    <property type="match status" value="1"/>
</dbReference>
<feature type="domain" description="Mammalian defensins" evidence="11">
    <location>
        <begin position="65"/>
        <end position="93"/>
    </location>
</feature>
<dbReference type="GeneID" id="105720721"/>
<dbReference type="GO" id="GO:0051873">
    <property type="term" value="P:killing by host of symbiont cells"/>
    <property type="evidence" value="ECO:0007669"/>
    <property type="project" value="Ensembl"/>
</dbReference>
<dbReference type="GeneTree" id="ENSGT00940000153268"/>
<comment type="similarity">
    <text evidence="2">Belongs to the alpha-defensin family.</text>
</comment>
<sequence length="94" mass="9983">MRTLAILAAILLVVLQAQAESLQTTADEAVTQYQPEADNKDVTVSFAGNGLSAFAASGSQARAVCYCRTGCCNYPESHTGRCTQGGRSYKLCCR</sequence>
<dbReference type="GO" id="GO:0042803">
    <property type="term" value="F:protein homodimerization activity"/>
    <property type="evidence" value="ECO:0007669"/>
    <property type="project" value="Ensembl"/>
</dbReference>
<keyword evidence="5" id="KW-0295">Fungicide</keyword>
<keyword evidence="6 10" id="KW-0732">Signal</keyword>
<keyword evidence="13" id="KW-1185">Reference proteome</keyword>
<dbReference type="GO" id="GO:0031012">
    <property type="term" value="C:extracellular matrix"/>
    <property type="evidence" value="ECO:0007669"/>
    <property type="project" value="TreeGrafter"/>
</dbReference>
<evidence type="ECO:0000256" key="4">
    <source>
        <dbReference type="ARBA" id="ARBA00022529"/>
    </source>
</evidence>
<evidence type="ECO:0000256" key="6">
    <source>
        <dbReference type="ARBA" id="ARBA00022729"/>
    </source>
</evidence>
<accession>A0A2K5DXK1</accession>
<evidence type="ECO:0000256" key="9">
    <source>
        <dbReference type="ARBA" id="ARBA00023157"/>
    </source>
</evidence>
<protein>
    <submittedName>
        <fullName evidence="12">Defensin alpha 5</fullName>
    </submittedName>
</protein>
<dbReference type="InterPro" id="IPR016327">
    <property type="entry name" value="Alpha-defensin"/>
</dbReference>
<dbReference type="OMA" id="CRTSRCY"/>
<dbReference type="InterPro" id="IPR002366">
    <property type="entry name" value="Alpha-defensin_N"/>
</dbReference>
<dbReference type="GO" id="GO:0071222">
    <property type="term" value="P:cellular response to lipopolysaccharide"/>
    <property type="evidence" value="ECO:0007669"/>
    <property type="project" value="TreeGrafter"/>
</dbReference>
<name>A0A2K5DXK1_AOTNA</name>
<evidence type="ECO:0000313" key="13">
    <source>
        <dbReference type="Proteomes" id="UP000233020"/>
    </source>
</evidence>
<dbReference type="GO" id="GO:0030141">
    <property type="term" value="C:secretory granule"/>
    <property type="evidence" value="ECO:0007669"/>
    <property type="project" value="Ensembl"/>
</dbReference>
<dbReference type="PROSITE" id="PS00269">
    <property type="entry name" value="DEFENSIN"/>
    <property type="match status" value="1"/>
</dbReference>
<comment type="subcellular location">
    <subcellularLocation>
        <location evidence="1">Secreted</location>
    </subcellularLocation>
</comment>
<evidence type="ECO:0000313" key="12">
    <source>
        <dbReference type="Ensembl" id="ENSANAP00000025637.1"/>
    </source>
</evidence>
<dbReference type="GO" id="GO:0061844">
    <property type="term" value="P:antimicrobial humoral immune response mediated by antimicrobial peptide"/>
    <property type="evidence" value="ECO:0007669"/>
    <property type="project" value="Ensembl"/>
</dbReference>
<evidence type="ECO:0000256" key="8">
    <source>
        <dbReference type="ARBA" id="ARBA00023022"/>
    </source>
</evidence>
<dbReference type="GO" id="GO:0030496">
    <property type="term" value="C:midbody"/>
    <property type="evidence" value="ECO:0007669"/>
    <property type="project" value="Ensembl"/>
</dbReference>
<dbReference type="KEGG" id="anan:105720721"/>
<dbReference type="AlphaFoldDB" id="A0A2K5DXK1"/>
<keyword evidence="9" id="KW-1015">Disulfide bond</keyword>
<evidence type="ECO:0000256" key="2">
    <source>
        <dbReference type="ARBA" id="ARBA00006519"/>
    </source>
</evidence>
<dbReference type="SMART" id="SM01418">
    <property type="entry name" value="Defensin_propep"/>
    <property type="match status" value="1"/>
</dbReference>
<evidence type="ECO:0000256" key="3">
    <source>
        <dbReference type="ARBA" id="ARBA00022525"/>
    </source>
</evidence>
<dbReference type="PANTHER" id="PTHR11876">
    <property type="entry name" value="ALPHA-DEFENSIN 1"/>
    <property type="match status" value="1"/>
</dbReference>
<dbReference type="STRING" id="37293.ENSANAP00000025637"/>
<dbReference type="GO" id="GO:0019731">
    <property type="term" value="P:antibacterial humoral response"/>
    <property type="evidence" value="ECO:0007669"/>
    <property type="project" value="TreeGrafter"/>
</dbReference>
<dbReference type="Ensembl" id="ENSANAT00000043560.1">
    <property type="protein sequence ID" value="ENSANAP00000025637.1"/>
    <property type="gene ID" value="ENSANAG00000030534.1"/>
</dbReference>
<reference evidence="12" key="2">
    <citation type="submission" date="2025-09" db="UniProtKB">
        <authorList>
            <consortium name="Ensembl"/>
        </authorList>
    </citation>
    <scope>IDENTIFICATION</scope>
</reference>
<dbReference type="GO" id="GO:0002227">
    <property type="term" value="P:innate immune response in mucosa"/>
    <property type="evidence" value="ECO:0007669"/>
    <property type="project" value="TreeGrafter"/>
</dbReference>
<dbReference type="GO" id="GO:0051289">
    <property type="term" value="P:protein homotetramerization"/>
    <property type="evidence" value="ECO:0007669"/>
    <property type="project" value="Ensembl"/>
</dbReference>
<dbReference type="PANTHER" id="PTHR11876:SF6">
    <property type="entry name" value="DEFENSIN ALPHA 5"/>
    <property type="match status" value="1"/>
</dbReference>
<dbReference type="PIRSF" id="PIRSF001875">
    <property type="entry name" value="Alpha-defensin"/>
    <property type="match status" value="1"/>
</dbReference>
<reference evidence="12" key="1">
    <citation type="submission" date="2025-08" db="UniProtKB">
        <authorList>
            <consortium name="Ensembl"/>
        </authorList>
    </citation>
    <scope>IDENTIFICATION</scope>
</reference>
<keyword evidence="3" id="KW-0964">Secreted</keyword>
<keyword evidence="8" id="KW-0044">Antibiotic</keyword>
<dbReference type="Pfam" id="PF00879">
    <property type="entry name" value="Defensin_propep"/>
    <property type="match status" value="1"/>
</dbReference>
<feature type="signal peptide" evidence="10">
    <location>
        <begin position="1"/>
        <end position="19"/>
    </location>
</feature>
<evidence type="ECO:0000256" key="5">
    <source>
        <dbReference type="ARBA" id="ARBA00022577"/>
    </source>
</evidence>
<dbReference type="InterPro" id="IPR006081">
    <property type="entry name" value="Alpha-defensin_C"/>
</dbReference>
<dbReference type="GO" id="GO:0051673">
    <property type="term" value="P:disruption of plasma membrane integrity in another organism"/>
    <property type="evidence" value="ECO:0007669"/>
    <property type="project" value="TreeGrafter"/>
</dbReference>
<dbReference type="GO" id="GO:0032757">
    <property type="term" value="P:positive regulation of interleukin-8 production"/>
    <property type="evidence" value="ECO:0007669"/>
    <property type="project" value="Ensembl"/>
</dbReference>
<keyword evidence="4" id="KW-0929">Antimicrobial</keyword>
<evidence type="ECO:0000259" key="11">
    <source>
        <dbReference type="PROSITE" id="PS00269"/>
    </source>
</evidence>
<dbReference type="Proteomes" id="UP000233020">
    <property type="component" value="Unplaced"/>
</dbReference>
<dbReference type="OrthoDB" id="9535014at2759"/>
<dbReference type="RefSeq" id="XP_012312787.1">
    <property type="nucleotide sequence ID" value="XM_012457364.2"/>
</dbReference>
<proteinExistence type="inferred from homology"/>
<gene>
    <name evidence="12" type="primary">DEFA5</name>
</gene>
<dbReference type="GO" id="GO:0050830">
    <property type="term" value="P:defense response to Gram-positive bacterium"/>
    <property type="evidence" value="ECO:0007669"/>
    <property type="project" value="Ensembl"/>
</dbReference>
<dbReference type="CTD" id="1670"/>
<organism evidence="12 13">
    <name type="scientific">Aotus nancymaae</name>
    <name type="common">Ma's night monkey</name>
    <dbReference type="NCBI Taxonomy" id="37293"/>
    <lineage>
        <taxon>Eukaryota</taxon>
        <taxon>Metazoa</taxon>
        <taxon>Chordata</taxon>
        <taxon>Craniata</taxon>
        <taxon>Vertebrata</taxon>
        <taxon>Euteleostomi</taxon>
        <taxon>Mammalia</taxon>
        <taxon>Eutheria</taxon>
        <taxon>Euarchontoglires</taxon>
        <taxon>Primates</taxon>
        <taxon>Haplorrhini</taxon>
        <taxon>Platyrrhini</taxon>
        <taxon>Aotidae</taxon>
        <taxon>Aotus</taxon>
    </lineage>
</organism>
<keyword evidence="7" id="KW-0211">Defensin</keyword>